<evidence type="ECO:0000313" key="9">
    <source>
        <dbReference type="EMBL" id="VFK69589.1"/>
    </source>
</evidence>
<evidence type="ECO:0000259" key="7">
    <source>
        <dbReference type="PROSITE" id="PS50110"/>
    </source>
</evidence>
<dbReference type="GO" id="GO:0000156">
    <property type="term" value="F:phosphorelay response regulator activity"/>
    <property type="evidence" value="ECO:0007669"/>
    <property type="project" value="TreeGrafter"/>
</dbReference>
<keyword evidence="3" id="KW-0805">Transcription regulation</keyword>
<evidence type="ECO:0000256" key="5">
    <source>
        <dbReference type="ARBA" id="ARBA00023163"/>
    </source>
</evidence>
<organism evidence="8">
    <name type="scientific">Candidatus Kentrum sp. UNK</name>
    <dbReference type="NCBI Taxonomy" id="2126344"/>
    <lineage>
        <taxon>Bacteria</taxon>
        <taxon>Pseudomonadati</taxon>
        <taxon>Pseudomonadota</taxon>
        <taxon>Gammaproteobacteria</taxon>
        <taxon>Candidatus Kentrum</taxon>
    </lineage>
</organism>
<evidence type="ECO:0000256" key="3">
    <source>
        <dbReference type="ARBA" id="ARBA00023015"/>
    </source>
</evidence>
<dbReference type="InterPro" id="IPR001789">
    <property type="entry name" value="Sig_transdc_resp-reg_receiver"/>
</dbReference>
<evidence type="ECO:0000256" key="4">
    <source>
        <dbReference type="ARBA" id="ARBA00023125"/>
    </source>
</evidence>
<name>A0A451A4P8_9GAMM</name>
<sequence>MSKETTNLTDAKILIVEDNPRYWRELEESLREDYGYRNIEIAENSREAAEKLDTGYFDLIIADMRLGDEVKGGFSVLREARKRNINSIVIVLTANDNWLDCRDAFRGGAHDYLSKNMRGDVFEILQGSILDALGGAEGDDNLDDVLWIVENREALRQEFHNQHIAVMNNTVIDSDTDRNALLAKIRERKLPQLVPIIRYVW</sequence>
<feature type="domain" description="Response regulatory" evidence="7">
    <location>
        <begin position="12"/>
        <end position="130"/>
    </location>
</feature>
<dbReference type="InterPro" id="IPR011006">
    <property type="entry name" value="CheY-like_superfamily"/>
</dbReference>
<evidence type="ECO:0000256" key="1">
    <source>
        <dbReference type="ARBA" id="ARBA00022553"/>
    </source>
</evidence>
<proteinExistence type="predicted"/>
<accession>A0A451A4P8</accession>
<keyword evidence="4" id="KW-0238">DNA-binding</keyword>
<dbReference type="GO" id="GO:0032993">
    <property type="term" value="C:protein-DNA complex"/>
    <property type="evidence" value="ECO:0007669"/>
    <property type="project" value="TreeGrafter"/>
</dbReference>
<gene>
    <name evidence="8" type="ORF">BECKUNK1418G_GA0071005_101514</name>
    <name evidence="9" type="ORF">BECKUNK1418H_GA0071006_101624</name>
</gene>
<dbReference type="InterPro" id="IPR039420">
    <property type="entry name" value="WalR-like"/>
</dbReference>
<dbReference type="Gene3D" id="3.40.50.2300">
    <property type="match status" value="1"/>
</dbReference>
<dbReference type="EMBL" id="CAADFZ010000015">
    <property type="protein sequence ID" value="VFK61017.1"/>
    <property type="molecule type" value="Genomic_DNA"/>
</dbReference>
<dbReference type="GO" id="GO:0006355">
    <property type="term" value="P:regulation of DNA-templated transcription"/>
    <property type="evidence" value="ECO:0007669"/>
    <property type="project" value="TreeGrafter"/>
</dbReference>
<keyword evidence="5" id="KW-0804">Transcription</keyword>
<reference evidence="8" key="1">
    <citation type="submission" date="2019-02" db="EMBL/GenBank/DDBJ databases">
        <authorList>
            <person name="Gruber-Vodicka R. H."/>
            <person name="Seah K. B. B."/>
        </authorList>
    </citation>
    <scope>NUCLEOTIDE SEQUENCE</scope>
    <source>
        <strain evidence="9">BECK_BY19</strain>
        <strain evidence="8">BECK_BY8</strain>
    </source>
</reference>
<protein>
    <submittedName>
        <fullName evidence="8">Response regulator receiver domain-containing protein</fullName>
    </submittedName>
</protein>
<dbReference type="SMART" id="SM00448">
    <property type="entry name" value="REC"/>
    <property type="match status" value="1"/>
</dbReference>
<dbReference type="SUPFAM" id="SSF52172">
    <property type="entry name" value="CheY-like"/>
    <property type="match status" value="1"/>
</dbReference>
<dbReference type="GO" id="GO:0005829">
    <property type="term" value="C:cytosol"/>
    <property type="evidence" value="ECO:0007669"/>
    <property type="project" value="TreeGrafter"/>
</dbReference>
<feature type="modified residue" description="4-aspartylphosphate" evidence="6">
    <location>
        <position position="63"/>
    </location>
</feature>
<keyword evidence="2" id="KW-0902">Two-component regulatory system</keyword>
<dbReference type="PANTHER" id="PTHR48111:SF1">
    <property type="entry name" value="TWO-COMPONENT RESPONSE REGULATOR ORR33"/>
    <property type="match status" value="1"/>
</dbReference>
<dbReference type="EMBL" id="CAADGD010000016">
    <property type="protein sequence ID" value="VFK69589.1"/>
    <property type="molecule type" value="Genomic_DNA"/>
</dbReference>
<dbReference type="GO" id="GO:0000976">
    <property type="term" value="F:transcription cis-regulatory region binding"/>
    <property type="evidence" value="ECO:0007669"/>
    <property type="project" value="TreeGrafter"/>
</dbReference>
<dbReference type="CDD" id="cd00156">
    <property type="entry name" value="REC"/>
    <property type="match status" value="1"/>
</dbReference>
<dbReference type="PROSITE" id="PS50110">
    <property type="entry name" value="RESPONSE_REGULATORY"/>
    <property type="match status" value="1"/>
</dbReference>
<evidence type="ECO:0000256" key="6">
    <source>
        <dbReference type="PROSITE-ProRule" id="PRU00169"/>
    </source>
</evidence>
<dbReference type="PANTHER" id="PTHR48111">
    <property type="entry name" value="REGULATOR OF RPOS"/>
    <property type="match status" value="1"/>
</dbReference>
<evidence type="ECO:0000313" key="8">
    <source>
        <dbReference type="EMBL" id="VFK61017.1"/>
    </source>
</evidence>
<keyword evidence="1 6" id="KW-0597">Phosphoprotein</keyword>
<evidence type="ECO:0000256" key="2">
    <source>
        <dbReference type="ARBA" id="ARBA00023012"/>
    </source>
</evidence>
<dbReference type="AlphaFoldDB" id="A0A451A4P8"/>
<dbReference type="Pfam" id="PF00072">
    <property type="entry name" value="Response_reg"/>
    <property type="match status" value="1"/>
</dbReference>